<evidence type="ECO:0000313" key="1">
    <source>
        <dbReference type="EMBL" id="JAI06737.1"/>
    </source>
</evidence>
<reference evidence="1" key="2">
    <citation type="journal article" date="2015" name="Fish Shellfish Immunol.">
        <title>Early steps in the European eel (Anguilla anguilla)-Vibrio vulnificus interaction in the gills: Role of the RtxA13 toxin.</title>
        <authorList>
            <person name="Callol A."/>
            <person name="Pajuelo D."/>
            <person name="Ebbesson L."/>
            <person name="Teles M."/>
            <person name="MacKenzie S."/>
            <person name="Amaro C."/>
        </authorList>
    </citation>
    <scope>NUCLEOTIDE SEQUENCE</scope>
</reference>
<dbReference type="AlphaFoldDB" id="A0A0E9XWG1"/>
<protein>
    <submittedName>
        <fullName evidence="1">Uncharacterized protein</fullName>
    </submittedName>
</protein>
<sequence>MVTLERGSIYNRLMYSDRCDVSGALPATGLNCSEIHKLLPVELCIIPYDLYEAVCIQG</sequence>
<reference evidence="1" key="1">
    <citation type="submission" date="2014-11" db="EMBL/GenBank/DDBJ databases">
        <authorList>
            <person name="Amaro Gonzalez C."/>
        </authorList>
    </citation>
    <scope>NUCLEOTIDE SEQUENCE</scope>
</reference>
<proteinExistence type="predicted"/>
<dbReference type="EMBL" id="GBXM01001841">
    <property type="protein sequence ID" value="JAI06737.1"/>
    <property type="molecule type" value="Transcribed_RNA"/>
</dbReference>
<organism evidence="1">
    <name type="scientific">Anguilla anguilla</name>
    <name type="common">European freshwater eel</name>
    <name type="synonym">Muraena anguilla</name>
    <dbReference type="NCBI Taxonomy" id="7936"/>
    <lineage>
        <taxon>Eukaryota</taxon>
        <taxon>Metazoa</taxon>
        <taxon>Chordata</taxon>
        <taxon>Craniata</taxon>
        <taxon>Vertebrata</taxon>
        <taxon>Euteleostomi</taxon>
        <taxon>Actinopterygii</taxon>
        <taxon>Neopterygii</taxon>
        <taxon>Teleostei</taxon>
        <taxon>Anguilliformes</taxon>
        <taxon>Anguillidae</taxon>
        <taxon>Anguilla</taxon>
    </lineage>
</organism>
<accession>A0A0E9XWG1</accession>
<name>A0A0E9XWG1_ANGAN</name>